<dbReference type="RefSeq" id="XP_020427793.1">
    <property type="nucleotide sequence ID" value="XM_020581682.1"/>
</dbReference>
<accession>D3BSF3</accession>
<dbReference type="InterPro" id="IPR032675">
    <property type="entry name" value="LRR_dom_sf"/>
</dbReference>
<dbReference type="EMBL" id="ADBJ01000052">
    <property type="protein sequence ID" value="EFA75659.1"/>
    <property type="molecule type" value="Genomic_DNA"/>
</dbReference>
<evidence type="ECO:0000313" key="3">
    <source>
        <dbReference type="Proteomes" id="UP000001396"/>
    </source>
</evidence>
<reference evidence="2 3" key="1">
    <citation type="journal article" date="2011" name="Genome Res.">
        <title>Phylogeny-wide analysis of social amoeba genomes highlights ancient origins for complex intercellular communication.</title>
        <authorList>
            <person name="Heidel A.J."/>
            <person name="Lawal H.M."/>
            <person name="Felder M."/>
            <person name="Schilde C."/>
            <person name="Helps N.R."/>
            <person name="Tunggal B."/>
            <person name="Rivero F."/>
            <person name="John U."/>
            <person name="Schleicher M."/>
            <person name="Eichinger L."/>
            <person name="Platzer M."/>
            <person name="Noegel A.A."/>
            <person name="Schaap P."/>
            <person name="Gloeckner G."/>
        </authorList>
    </citation>
    <scope>NUCLEOTIDE SEQUENCE [LARGE SCALE GENOMIC DNA]</scope>
    <source>
        <strain evidence="3">ATCC 26659 / Pp 5 / PN500</strain>
    </source>
</reference>
<dbReference type="AlphaFoldDB" id="D3BSF3"/>
<protein>
    <recommendedName>
        <fullName evidence="1">COI1 F-box domain-containing protein</fullName>
    </recommendedName>
</protein>
<dbReference type="Pfam" id="PF05725">
    <property type="entry name" value="FNIP"/>
    <property type="match status" value="1"/>
</dbReference>
<sequence length="614" mass="70532">MNNQTNKIVNLSHLILNKIISYVYDNIDRICFSLVCKRWYNERDKYLIFNSDRIKLFALNSTDTKKNHKHFKLTSYNNIFKKSIQSKTISSLFVGNKNYSYCDYHFNDIRKLNSIPNNVSNIYIDIRFKLFADELKHLYQLISESQSVTMLDGCSTLKYGLPKSIKTIRFKHFNEPLVKGSLPNSIEELVFNSNFKQEILPGVLPEGLSKLKIYSYQYEIRPGVLPVSLLEFTLDNYHYEIHPGVLPASLLKFTFCDCQGEIRPGALPDGLLECHLNSYEFEIKPGVLPNGLLEFSLESNNYRYEMQPGVLPLSLECLSLNSHPSEDELPPTLGDQQYPVATCLPISWLQAISSLPNLQKLYVFFSNDVNEDTILNLDYLPPTLEFLEYLVPKTILKGTMPTSLKSIDLDECQFKIDEIFPETLQYHLEMFQYRNKIIHSIPSNIKIETLSMTGNSSEPKITLPSGVENIYLLLDWTNSGEKIIDFGGDGNTDQACSLRKVAFSQFDNGTPQVKLPNTVEFLDLGYNDLDDNILQWVPSSVKTLKTPKINITIPKIKSITNIIRNFILFQTIRKLDENYYLIYGDYESIDDSVNIIAKIFHHSKLEKILGTKIE</sequence>
<keyword evidence="3" id="KW-1185">Reference proteome</keyword>
<dbReference type="InterPro" id="IPR051251">
    <property type="entry name" value="STK_FNIP-Repeat"/>
</dbReference>
<dbReference type="GeneID" id="31366389"/>
<gene>
    <name evidence="2" type="ORF">PPL_10920</name>
</gene>
<dbReference type="Proteomes" id="UP000001396">
    <property type="component" value="Unassembled WGS sequence"/>
</dbReference>
<dbReference type="InterPro" id="IPR008615">
    <property type="entry name" value="FNIP"/>
</dbReference>
<dbReference type="FunCoup" id="D3BSF3">
    <property type="interactions" value="38"/>
</dbReference>
<feature type="domain" description="COI1 F-box" evidence="1">
    <location>
        <begin position="12"/>
        <end position="41"/>
    </location>
</feature>
<evidence type="ECO:0000313" key="2">
    <source>
        <dbReference type="EMBL" id="EFA75659.1"/>
    </source>
</evidence>
<dbReference type="Gene3D" id="3.80.10.10">
    <property type="entry name" value="Ribonuclease Inhibitor"/>
    <property type="match status" value="1"/>
</dbReference>
<dbReference type="InterPro" id="IPR041567">
    <property type="entry name" value="COI1_F-box"/>
</dbReference>
<comment type="caution">
    <text evidence="2">The sequence shown here is derived from an EMBL/GenBank/DDBJ whole genome shotgun (WGS) entry which is preliminary data.</text>
</comment>
<dbReference type="PANTHER" id="PTHR32134">
    <property type="entry name" value="FNIP REPEAT-CONTAINING PROTEIN"/>
    <property type="match status" value="1"/>
</dbReference>
<proteinExistence type="predicted"/>
<organism evidence="2 3">
    <name type="scientific">Heterostelium pallidum (strain ATCC 26659 / Pp 5 / PN500)</name>
    <name type="common">Cellular slime mold</name>
    <name type="synonym">Polysphondylium pallidum</name>
    <dbReference type="NCBI Taxonomy" id="670386"/>
    <lineage>
        <taxon>Eukaryota</taxon>
        <taxon>Amoebozoa</taxon>
        <taxon>Evosea</taxon>
        <taxon>Eumycetozoa</taxon>
        <taxon>Dictyostelia</taxon>
        <taxon>Acytosteliales</taxon>
        <taxon>Acytosteliaceae</taxon>
        <taxon>Heterostelium</taxon>
    </lineage>
</organism>
<evidence type="ECO:0000259" key="1">
    <source>
        <dbReference type="Pfam" id="PF18511"/>
    </source>
</evidence>
<dbReference type="Gene3D" id="1.20.1280.50">
    <property type="match status" value="1"/>
</dbReference>
<dbReference type="PANTHER" id="PTHR32134:SF169">
    <property type="entry name" value="FNIP REPEAT-CONTAINING PROTEIN-RELATED"/>
    <property type="match status" value="1"/>
</dbReference>
<dbReference type="Pfam" id="PF18511">
    <property type="entry name" value="F-box_5"/>
    <property type="match status" value="1"/>
</dbReference>
<dbReference type="InParanoid" id="D3BSF3"/>
<name>D3BSF3_HETP5</name>